<dbReference type="InterPro" id="IPR006311">
    <property type="entry name" value="TAT_signal"/>
</dbReference>
<dbReference type="Pfam" id="PF13407">
    <property type="entry name" value="Peripla_BP_4"/>
    <property type="match status" value="1"/>
</dbReference>
<feature type="domain" description="Periplasmic binding protein" evidence="5">
    <location>
        <begin position="75"/>
        <end position="336"/>
    </location>
</feature>
<dbReference type="GO" id="GO:0030246">
    <property type="term" value="F:carbohydrate binding"/>
    <property type="evidence" value="ECO:0007669"/>
    <property type="project" value="UniProtKB-ARBA"/>
</dbReference>
<feature type="signal peptide" evidence="4">
    <location>
        <begin position="1"/>
        <end position="36"/>
    </location>
</feature>
<reference evidence="6 7" key="1">
    <citation type="submission" date="2019-05" db="EMBL/GenBank/DDBJ databases">
        <authorList>
            <person name="Pankratov T."/>
            <person name="Grouzdev D."/>
        </authorList>
    </citation>
    <scope>NUCLEOTIDE SEQUENCE [LARGE SCALE GENOMIC DNA]</scope>
    <source>
        <strain evidence="6 7">KEBCLARHB70R</strain>
    </source>
</reference>
<dbReference type="Gene3D" id="3.40.50.2300">
    <property type="match status" value="2"/>
</dbReference>
<gene>
    <name evidence="6" type="ORF">FE263_02665</name>
</gene>
<accession>A0A5R9JES4</accession>
<dbReference type="CDD" id="cd06315">
    <property type="entry name" value="PBP1_ABC_sugar_binding-like"/>
    <property type="match status" value="1"/>
</dbReference>
<comment type="subcellular location">
    <subcellularLocation>
        <location evidence="1">Cell envelope</location>
    </subcellularLocation>
</comment>
<dbReference type="RefSeq" id="WP_138324384.1">
    <property type="nucleotide sequence ID" value="NZ_VCDI01000001.1"/>
</dbReference>
<feature type="chain" id="PRO_5024312955" evidence="4">
    <location>
        <begin position="37"/>
        <end position="379"/>
    </location>
</feature>
<dbReference type="AlphaFoldDB" id="A0A5R9JES4"/>
<dbReference type="PANTHER" id="PTHR46847:SF1">
    <property type="entry name" value="D-ALLOSE-BINDING PERIPLASMIC PROTEIN-RELATED"/>
    <property type="match status" value="1"/>
</dbReference>
<dbReference type="OrthoDB" id="9342512at2"/>
<comment type="caution">
    <text evidence="6">The sequence shown here is derived from an EMBL/GenBank/DDBJ whole genome shotgun (WGS) entry which is preliminary data.</text>
</comment>
<evidence type="ECO:0000256" key="4">
    <source>
        <dbReference type="SAM" id="SignalP"/>
    </source>
</evidence>
<keyword evidence="7" id="KW-1185">Reference proteome</keyword>
<dbReference type="Proteomes" id="UP000305654">
    <property type="component" value="Unassembled WGS sequence"/>
</dbReference>
<dbReference type="GO" id="GO:0030313">
    <property type="term" value="C:cell envelope"/>
    <property type="evidence" value="ECO:0007669"/>
    <property type="project" value="UniProtKB-SubCell"/>
</dbReference>
<evidence type="ECO:0000313" key="7">
    <source>
        <dbReference type="Proteomes" id="UP000305654"/>
    </source>
</evidence>
<evidence type="ECO:0000256" key="3">
    <source>
        <dbReference type="ARBA" id="ARBA00022729"/>
    </source>
</evidence>
<evidence type="ECO:0000313" key="6">
    <source>
        <dbReference type="EMBL" id="TLU74131.1"/>
    </source>
</evidence>
<proteinExistence type="inferred from homology"/>
<dbReference type="InterPro" id="IPR025997">
    <property type="entry name" value="SBP_2_dom"/>
</dbReference>
<organism evidence="6 7">
    <name type="scientific">Lichenicoccus roseus</name>
    <dbReference type="NCBI Taxonomy" id="2683649"/>
    <lineage>
        <taxon>Bacteria</taxon>
        <taxon>Pseudomonadati</taxon>
        <taxon>Pseudomonadota</taxon>
        <taxon>Alphaproteobacteria</taxon>
        <taxon>Acetobacterales</taxon>
        <taxon>Acetobacteraceae</taxon>
        <taxon>Lichenicoccus</taxon>
    </lineage>
</organism>
<dbReference type="PANTHER" id="PTHR46847">
    <property type="entry name" value="D-ALLOSE-BINDING PERIPLASMIC PROTEIN-RELATED"/>
    <property type="match status" value="1"/>
</dbReference>
<dbReference type="SUPFAM" id="SSF53822">
    <property type="entry name" value="Periplasmic binding protein-like I"/>
    <property type="match status" value="1"/>
</dbReference>
<dbReference type="InterPro" id="IPR028082">
    <property type="entry name" value="Peripla_BP_I"/>
</dbReference>
<evidence type="ECO:0000256" key="1">
    <source>
        <dbReference type="ARBA" id="ARBA00004196"/>
    </source>
</evidence>
<protein>
    <submittedName>
        <fullName evidence="6">Substrate-binding domain-containing protein</fullName>
    </submittedName>
</protein>
<comment type="similarity">
    <text evidence="2">Belongs to the bacterial solute-binding protein 2 family.</text>
</comment>
<keyword evidence="3 4" id="KW-0732">Signal</keyword>
<evidence type="ECO:0000259" key="5">
    <source>
        <dbReference type="Pfam" id="PF13407"/>
    </source>
</evidence>
<dbReference type="PROSITE" id="PS51318">
    <property type="entry name" value="TAT"/>
    <property type="match status" value="1"/>
</dbReference>
<name>A0A5R9JES4_9PROT</name>
<evidence type="ECO:0000256" key="2">
    <source>
        <dbReference type="ARBA" id="ARBA00007639"/>
    </source>
</evidence>
<sequence>MTIRITRRGRDLAGGTAAIAVAVAAAGLAMPQAAHAQDVVAQARATVAAATAPATTWDGPTSGPKAAAGKTVVYIAGDMRNGGIQETADGVKEAGGRIGWTVRILDGQGSVSGVHSVFGQAIALKPDGIIIGGFDIVQNAESIRQAEAQGIKVVAWHGAAHPGPVEAQHVFSNIGSDSARVAEVAADYAIAQSDGHAGVVIFTDSAYAIALSKARMMETAIKRCPGCTVLSFEDTPLAETSTRMSQLTTSLLQRYGKKWTYSLAINDLYYDFIGPPLISAGADAAGPPVNISAGDGSNSAYERIRSVQYQAATVPEPLLLQGWQTIDELNRAFAGQPPSGYVAPVHLVVAKNVDDDGGKHDLYDPANGYRDAYAKIWGK</sequence>
<dbReference type="EMBL" id="VCDI01000001">
    <property type="protein sequence ID" value="TLU74131.1"/>
    <property type="molecule type" value="Genomic_DNA"/>
</dbReference>